<keyword evidence="5 7" id="KW-1133">Transmembrane helix</keyword>
<dbReference type="Gene3D" id="1.20.1510.10">
    <property type="entry name" value="Cation efflux protein transmembrane domain"/>
    <property type="match status" value="1"/>
</dbReference>
<dbReference type="RefSeq" id="WP_078665352.1">
    <property type="nucleotide sequence ID" value="NZ_FUXM01000011.1"/>
</dbReference>
<dbReference type="SUPFAM" id="SSF160240">
    <property type="entry name" value="Cation efflux protein cytoplasmic domain-like"/>
    <property type="match status" value="1"/>
</dbReference>
<keyword evidence="6 7" id="KW-0472">Membrane</keyword>
<feature type="transmembrane region" description="Helical" evidence="7">
    <location>
        <begin position="114"/>
        <end position="136"/>
    </location>
</feature>
<dbReference type="GO" id="GO:0006882">
    <property type="term" value="P:intracellular zinc ion homeostasis"/>
    <property type="evidence" value="ECO:0007669"/>
    <property type="project" value="TreeGrafter"/>
</dbReference>
<evidence type="ECO:0000256" key="2">
    <source>
        <dbReference type="ARBA" id="ARBA00008114"/>
    </source>
</evidence>
<evidence type="ECO:0000259" key="8">
    <source>
        <dbReference type="Pfam" id="PF01545"/>
    </source>
</evidence>
<comment type="similarity">
    <text evidence="2">Belongs to the cation diffusion facilitator (CDF) transporter (TC 2.A.4) family.</text>
</comment>
<feature type="transmembrane region" description="Helical" evidence="7">
    <location>
        <begin position="81"/>
        <end position="102"/>
    </location>
</feature>
<evidence type="ECO:0000313" key="11">
    <source>
        <dbReference type="Proteomes" id="UP000189933"/>
    </source>
</evidence>
<reference evidence="11" key="1">
    <citation type="submission" date="2017-02" db="EMBL/GenBank/DDBJ databases">
        <authorList>
            <person name="Varghese N."/>
            <person name="Submissions S."/>
        </authorList>
    </citation>
    <scope>NUCLEOTIDE SEQUENCE [LARGE SCALE GENOMIC DNA]</scope>
    <source>
        <strain evidence="11">DSM 16521</strain>
    </source>
</reference>
<dbReference type="NCBIfam" id="TIGR01297">
    <property type="entry name" value="CDF"/>
    <property type="match status" value="1"/>
</dbReference>
<evidence type="ECO:0000313" key="10">
    <source>
        <dbReference type="EMBL" id="SJZ90663.1"/>
    </source>
</evidence>
<evidence type="ECO:0000256" key="1">
    <source>
        <dbReference type="ARBA" id="ARBA00004141"/>
    </source>
</evidence>
<dbReference type="GO" id="GO:0015086">
    <property type="term" value="F:cadmium ion transmembrane transporter activity"/>
    <property type="evidence" value="ECO:0007669"/>
    <property type="project" value="TreeGrafter"/>
</dbReference>
<keyword evidence="3" id="KW-0813">Transport</keyword>
<comment type="subcellular location">
    <subcellularLocation>
        <location evidence="1">Membrane</location>
        <topology evidence="1">Multi-pass membrane protein</topology>
    </subcellularLocation>
</comment>
<sequence length="309" mass="33872">MAGGAGLAKLQAARLSVLSNSLLVLAKLAVGLWMGSVAVISEAIHSGLDLAAAGIAYFSIKKANKPPDEQHPYGHGKLENVSGTIEAVLIFAAALYIIYEAVLRLFRGGEVEKLGLGALVMAFSAGVNWLISAHLFKVARETDSVALAADAWHLRTDVYTSAGVLLGLGLMAVTGWAWLDAVVAIIVALLILKAAWDLTKEAFVDIIDTRLPEEEEHKIIEILEKHRDYYLEYHQLRSRKAGSERFVDLHLVVPQSWSISRVHEITDHLEQRIQEVLPNTHAVIHVEPCTHGSTRCFDCDDCELEGRQD</sequence>
<name>A0A1T4PGF9_9FIRM</name>
<gene>
    <name evidence="10" type="ORF">SAMN02745885_01273</name>
</gene>
<dbReference type="Proteomes" id="UP000189933">
    <property type="component" value="Unassembled WGS sequence"/>
</dbReference>
<evidence type="ECO:0000256" key="5">
    <source>
        <dbReference type="ARBA" id="ARBA00022989"/>
    </source>
</evidence>
<dbReference type="Pfam" id="PF16916">
    <property type="entry name" value="ZT_dimer"/>
    <property type="match status" value="1"/>
</dbReference>
<dbReference type="InterPro" id="IPR036837">
    <property type="entry name" value="Cation_efflux_CTD_sf"/>
</dbReference>
<proteinExistence type="inferred from homology"/>
<dbReference type="GO" id="GO:0005886">
    <property type="term" value="C:plasma membrane"/>
    <property type="evidence" value="ECO:0007669"/>
    <property type="project" value="TreeGrafter"/>
</dbReference>
<evidence type="ECO:0000256" key="6">
    <source>
        <dbReference type="ARBA" id="ARBA00023136"/>
    </source>
</evidence>
<feature type="domain" description="Cation efflux protein cytoplasmic" evidence="9">
    <location>
        <begin position="211"/>
        <end position="289"/>
    </location>
</feature>
<dbReference type="FunFam" id="1.20.1510.10:FF:000006">
    <property type="entry name" value="Divalent cation efflux transporter"/>
    <property type="match status" value="1"/>
</dbReference>
<feature type="transmembrane region" description="Helical" evidence="7">
    <location>
        <begin position="21"/>
        <end position="40"/>
    </location>
</feature>
<keyword evidence="4 7" id="KW-0812">Transmembrane</keyword>
<dbReference type="PANTHER" id="PTHR43840">
    <property type="entry name" value="MITOCHONDRIAL METAL TRANSPORTER 1-RELATED"/>
    <property type="match status" value="1"/>
</dbReference>
<feature type="transmembrane region" description="Helical" evidence="7">
    <location>
        <begin position="164"/>
        <end position="192"/>
    </location>
</feature>
<dbReference type="InterPro" id="IPR058533">
    <property type="entry name" value="Cation_efflux_TM"/>
</dbReference>
<accession>A0A1T4PGF9</accession>
<dbReference type="SUPFAM" id="SSF161111">
    <property type="entry name" value="Cation efflux protein transmembrane domain-like"/>
    <property type="match status" value="1"/>
</dbReference>
<feature type="domain" description="Cation efflux protein transmembrane" evidence="8">
    <location>
        <begin position="15"/>
        <end position="206"/>
    </location>
</feature>
<dbReference type="InterPro" id="IPR027469">
    <property type="entry name" value="Cation_efflux_TMD_sf"/>
</dbReference>
<evidence type="ECO:0000256" key="7">
    <source>
        <dbReference type="SAM" id="Phobius"/>
    </source>
</evidence>
<evidence type="ECO:0000256" key="4">
    <source>
        <dbReference type="ARBA" id="ARBA00022692"/>
    </source>
</evidence>
<dbReference type="Pfam" id="PF01545">
    <property type="entry name" value="Cation_efflux"/>
    <property type="match status" value="1"/>
</dbReference>
<protein>
    <submittedName>
        <fullName evidence="10">Cation diffusion facilitator family transporter</fullName>
    </submittedName>
</protein>
<dbReference type="InterPro" id="IPR050291">
    <property type="entry name" value="CDF_Transporter"/>
</dbReference>
<dbReference type="PANTHER" id="PTHR43840:SF15">
    <property type="entry name" value="MITOCHONDRIAL METAL TRANSPORTER 1-RELATED"/>
    <property type="match status" value="1"/>
</dbReference>
<organism evidence="10 11">
    <name type="scientific">Carboxydocella sporoproducens DSM 16521</name>
    <dbReference type="NCBI Taxonomy" id="1121270"/>
    <lineage>
        <taxon>Bacteria</taxon>
        <taxon>Bacillati</taxon>
        <taxon>Bacillota</taxon>
        <taxon>Clostridia</taxon>
        <taxon>Eubacteriales</taxon>
        <taxon>Clostridiales Family XVI. Incertae Sedis</taxon>
        <taxon>Carboxydocella</taxon>
    </lineage>
</organism>
<dbReference type="GO" id="GO:0015093">
    <property type="term" value="F:ferrous iron transmembrane transporter activity"/>
    <property type="evidence" value="ECO:0007669"/>
    <property type="project" value="TreeGrafter"/>
</dbReference>
<evidence type="ECO:0000259" key="9">
    <source>
        <dbReference type="Pfam" id="PF16916"/>
    </source>
</evidence>
<dbReference type="OrthoDB" id="9806522at2"/>
<dbReference type="InterPro" id="IPR027470">
    <property type="entry name" value="Cation_efflux_CTD"/>
</dbReference>
<dbReference type="GO" id="GO:0015341">
    <property type="term" value="F:zinc efflux antiporter activity"/>
    <property type="evidence" value="ECO:0007669"/>
    <property type="project" value="TreeGrafter"/>
</dbReference>
<dbReference type="EMBL" id="FUXM01000011">
    <property type="protein sequence ID" value="SJZ90663.1"/>
    <property type="molecule type" value="Genomic_DNA"/>
</dbReference>
<dbReference type="AlphaFoldDB" id="A0A1T4PGF9"/>
<keyword evidence="11" id="KW-1185">Reference proteome</keyword>
<dbReference type="Gene3D" id="3.30.70.1350">
    <property type="entry name" value="Cation efflux protein, cytoplasmic domain"/>
    <property type="match status" value="1"/>
</dbReference>
<evidence type="ECO:0000256" key="3">
    <source>
        <dbReference type="ARBA" id="ARBA00022448"/>
    </source>
</evidence>
<dbReference type="InterPro" id="IPR002524">
    <property type="entry name" value="Cation_efflux"/>
</dbReference>